<dbReference type="InterPro" id="IPR038765">
    <property type="entry name" value="Papain-like_cys_pep_sf"/>
</dbReference>
<proteinExistence type="predicted"/>
<evidence type="ECO:0000313" key="2">
    <source>
        <dbReference type="Proteomes" id="UP000567067"/>
    </source>
</evidence>
<name>A0A7W3XTC5_9BACL</name>
<gene>
    <name evidence="1" type="ORF">FHR92_003941</name>
</gene>
<accession>A0A7W3XTC5</accession>
<reference evidence="1 2" key="1">
    <citation type="submission" date="2020-08" db="EMBL/GenBank/DDBJ databases">
        <title>Genomic Encyclopedia of Type Strains, Phase III (KMG-III): the genomes of soil and plant-associated and newly described type strains.</title>
        <authorList>
            <person name="Whitman W."/>
        </authorList>
    </citation>
    <scope>NUCLEOTIDE SEQUENCE [LARGE SCALE GENOMIC DNA]</scope>
    <source>
        <strain evidence="1 2">CECT 8693</strain>
    </source>
</reference>
<evidence type="ECO:0008006" key="3">
    <source>
        <dbReference type="Google" id="ProtNLM"/>
    </source>
</evidence>
<dbReference type="Proteomes" id="UP000567067">
    <property type="component" value="Unassembled WGS sequence"/>
</dbReference>
<keyword evidence="2" id="KW-1185">Reference proteome</keyword>
<comment type="caution">
    <text evidence="1">The sequence shown here is derived from an EMBL/GenBank/DDBJ whole genome shotgun (WGS) entry which is preliminary data.</text>
</comment>
<dbReference type="AlphaFoldDB" id="A0A7W3XTC5"/>
<dbReference type="SUPFAM" id="SSF54001">
    <property type="entry name" value="Cysteine proteinases"/>
    <property type="match status" value="1"/>
</dbReference>
<evidence type="ECO:0000313" key="1">
    <source>
        <dbReference type="EMBL" id="MBA9087456.1"/>
    </source>
</evidence>
<dbReference type="EMBL" id="JACJIP010000031">
    <property type="protein sequence ID" value="MBA9087456.1"/>
    <property type="molecule type" value="Genomic_DNA"/>
</dbReference>
<protein>
    <recommendedName>
        <fullName evidence="3">NlpC/P60 domain-containing protein</fullName>
    </recommendedName>
</protein>
<dbReference type="Gene3D" id="3.90.1720.10">
    <property type="entry name" value="endopeptidase domain like (from Nostoc punctiforme)"/>
    <property type="match status" value="1"/>
</dbReference>
<dbReference type="RefSeq" id="WP_182538349.1">
    <property type="nucleotide sequence ID" value="NZ_JACJIP010000031.1"/>
</dbReference>
<sequence length="233" mass="26058">MTNKEFISKLQTVLNNYKTVYMWGVFGSPVTESIVFAKAKQYPSWYTAQKQASLRKLIGQGYFAFDCVNLIKGILWGWNGDASKTNGGAIYTSNGVPDISANGMLTKLTNVSTDFSKIEVGEAVWMDGHIGVYIGNGKVIECTPAWKNCVQLTACLNIGSISGLNGRRWTKHGKLPYLKYETDKPIESKLSEWAKPGYDFVTQNDISDGTRPKDPVTREEVWSMLQRYSVIQK</sequence>
<organism evidence="1 2">
    <name type="scientific">Fontibacillus solani</name>
    <dbReference type="NCBI Taxonomy" id="1572857"/>
    <lineage>
        <taxon>Bacteria</taxon>
        <taxon>Bacillati</taxon>
        <taxon>Bacillota</taxon>
        <taxon>Bacilli</taxon>
        <taxon>Bacillales</taxon>
        <taxon>Paenibacillaceae</taxon>
        <taxon>Fontibacillus</taxon>
    </lineage>
</organism>